<evidence type="ECO:0000313" key="3">
    <source>
        <dbReference type="Proteomes" id="UP001145069"/>
    </source>
</evidence>
<dbReference type="InterPro" id="IPR036457">
    <property type="entry name" value="PPM-type-like_dom_sf"/>
</dbReference>
<dbReference type="RefSeq" id="WP_272447762.1">
    <property type="nucleotide sequence ID" value="NZ_JAMQKC010000039.1"/>
</dbReference>
<proteinExistence type="predicted"/>
<accession>A0A9X4AHW8</accession>
<feature type="domain" description="PPM-type phosphatase" evidence="1">
    <location>
        <begin position="6"/>
        <end position="196"/>
    </location>
</feature>
<comment type="caution">
    <text evidence="2">The sequence shown here is derived from an EMBL/GenBank/DDBJ whole genome shotgun (WGS) entry which is preliminary data.</text>
</comment>
<protein>
    <submittedName>
        <fullName evidence="2">SpoIIE family protein phosphatase</fullName>
    </submittedName>
</protein>
<dbReference type="PANTHER" id="PTHR35801">
    <property type="entry name" value="PHOSPHOSERINE PHOSPHATASE RSBX"/>
    <property type="match status" value="1"/>
</dbReference>
<dbReference type="PANTHER" id="PTHR35801:SF1">
    <property type="entry name" value="PHOSPHOSERINE PHOSPHATASE RSBX"/>
    <property type="match status" value="1"/>
</dbReference>
<dbReference type="SUPFAM" id="SSF81606">
    <property type="entry name" value="PP2C-like"/>
    <property type="match status" value="1"/>
</dbReference>
<dbReference type="InterPro" id="IPR001932">
    <property type="entry name" value="PPM-type_phosphatase-like_dom"/>
</dbReference>
<reference evidence="2" key="1">
    <citation type="submission" date="2022-06" db="EMBL/GenBank/DDBJ databases">
        <title>Aquibacillus sp. a new bacterium isolated from soil saline samples.</title>
        <authorList>
            <person name="Galisteo C."/>
            <person name="De La Haba R."/>
            <person name="Sanchez-Porro C."/>
            <person name="Ventosa A."/>
        </authorList>
    </citation>
    <scope>NUCLEOTIDE SEQUENCE</scope>
    <source>
        <strain evidence="2">3ASR75-54</strain>
    </source>
</reference>
<evidence type="ECO:0000259" key="1">
    <source>
        <dbReference type="SMART" id="SM00331"/>
    </source>
</evidence>
<sequence>MYANGRIQASVYQKPKKGNYHCGDSYLLKETEDEFICALADGLGSGEYAKESSQVVMDIIEQNPGATVDQLIKLCNQSLSGKRGVVLGILKLDFVKQTYTFTSIGNIGVMTITSNLEKKRNIPNSGYLGGYPRKLKVSVENLEKGMVFIMFSDGVSSRELSSKYFLRKDVQAIIDTYAKYVGQSEVDDTTLIALKYA</sequence>
<gene>
    <name evidence="2" type="ORF">NC799_17595</name>
</gene>
<dbReference type="Proteomes" id="UP001145069">
    <property type="component" value="Unassembled WGS sequence"/>
</dbReference>
<dbReference type="Gene3D" id="3.60.40.10">
    <property type="entry name" value="PPM-type phosphatase domain"/>
    <property type="match status" value="1"/>
</dbReference>
<dbReference type="EMBL" id="JAMQKC010000039">
    <property type="protein sequence ID" value="MDC3418673.1"/>
    <property type="molecule type" value="Genomic_DNA"/>
</dbReference>
<evidence type="ECO:0000313" key="2">
    <source>
        <dbReference type="EMBL" id="MDC3418673.1"/>
    </source>
</evidence>
<dbReference type="InterPro" id="IPR039248">
    <property type="entry name" value="Ptase_RsbX"/>
</dbReference>
<name>A0A9X4AHW8_9BACI</name>
<organism evidence="2 3">
    <name type="scientific">Aquibacillus salsiterrae</name>
    <dbReference type="NCBI Taxonomy" id="2950439"/>
    <lineage>
        <taxon>Bacteria</taxon>
        <taxon>Bacillati</taxon>
        <taxon>Bacillota</taxon>
        <taxon>Bacilli</taxon>
        <taxon>Bacillales</taxon>
        <taxon>Bacillaceae</taxon>
        <taxon>Aquibacillus</taxon>
    </lineage>
</organism>
<keyword evidence="3" id="KW-1185">Reference proteome</keyword>
<dbReference type="AlphaFoldDB" id="A0A9X4AHW8"/>
<dbReference type="SMART" id="SM00331">
    <property type="entry name" value="PP2C_SIG"/>
    <property type="match status" value="1"/>
</dbReference>